<evidence type="ECO:0000313" key="4">
    <source>
        <dbReference type="Proteomes" id="UP000807469"/>
    </source>
</evidence>
<feature type="compositionally biased region" description="Basic and acidic residues" evidence="1">
    <location>
        <begin position="245"/>
        <end position="261"/>
    </location>
</feature>
<gene>
    <name evidence="3" type="ORF">BDN70DRAFT_890408</name>
</gene>
<evidence type="ECO:0000313" key="3">
    <source>
        <dbReference type="EMBL" id="KAF9485262.1"/>
    </source>
</evidence>
<comment type="caution">
    <text evidence="3">The sequence shown here is derived from an EMBL/GenBank/DDBJ whole genome shotgun (WGS) entry which is preliminary data.</text>
</comment>
<feature type="region of interest" description="Disordered" evidence="1">
    <location>
        <begin position="236"/>
        <end position="261"/>
    </location>
</feature>
<evidence type="ECO:0000259" key="2">
    <source>
        <dbReference type="Pfam" id="PF13391"/>
    </source>
</evidence>
<dbReference type="Pfam" id="PF13391">
    <property type="entry name" value="HNH_2"/>
    <property type="match status" value="1"/>
</dbReference>
<dbReference type="AlphaFoldDB" id="A0A9P5ZBP4"/>
<dbReference type="Proteomes" id="UP000807469">
    <property type="component" value="Unassembled WGS sequence"/>
</dbReference>
<organism evidence="3 4">
    <name type="scientific">Pholiota conissans</name>
    <dbReference type="NCBI Taxonomy" id="109636"/>
    <lineage>
        <taxon>Eukaryota</taxon>
        <taxon>Fungi</taxon>
        <taxon>Dikarya</taxon>
        <taxon>Basidiomycota</taxon>
        <taxon>Agaricomycotina</taxon>
        <taxon>Agaricomycetes</taxon>
        <taxon>Agaricomycetidae</taxon>
        <taxon>Agaricales</taxon>
        <taxon>Agaricineae</taxon>
        <taxon>Strophariaceae</taxon>
        <taxon>Pholiota</taxon>
    </lineage>
</organism>
<accession>A0A9P5ZBP4</accession>
<name>A0A9P5ZBP4_9AGAR</name>
<evidence type="ECO:0000256" key="1">
    <source>
        <dbReference type="SAM" id="MobiDB-lite"/>
    </source>
</evidence>
<sequence>MSIEGDTFREHVGKRDRFNCVISGLSRVCCDAVHIIPDTKGNEYIEKFTRRRSRDPAGADIIKDIESVRNGLFLNATCHRMFGRCIAILQTPNFAMNSADIDPTVAPTQKRWTYHFFGDSSNAPYIGNCPSGSEVRMNSNCDPSMYPPAILLDAVYAGAILRHFGTEELEDRTAAFSKDIFYPEGRGHLTEIGQRHKEQRRVEVERSILLRDAQKRAEERRAQELKAQKIRVGRRRTLKKRAKKAGKERAKIRRAQDKMFL</sequence>
<feature type="domain" description="HNH nuclease" evidence="2">
    <location>
        <begin position="20"/>
        <end position="84"/>
    </location>
</feature>
<reference evidence="3" key="1">
    <citation type="submission" date="2020-11" db="EMBL/GenBank/DDBJ databases">
        <authorList>
            <consortium name="DOE Joint Genome Institute"/>
            <person name="Ahrendt S."/>
            <person name="Riley R."/>
            <person name="Andreopoulos W."/>
            <person name="Labutti K."/>
            <person name="Pangilinan J."/>
            <person name="Ruiz-Duenas F.J."/>
            <person name="Barrasa J.M."/>
            <person name="Sanchez-Garcia M."/>
            <person name="Camarero S."/>
            <person name="Miyauchi S."/>
            <person name="Serrano A."/>
            <person name="Linde D."/>
            <person name="Babiker R."/>
            <person name="Drula E."/>
            <person name="Ayuso-Fernandez I."/>
            <person name="Pacheco R."/>
            <person name="Padilla G."/>
            <person name="Ferreira P."/>
            <person name="Barriuso J."/>
            <person name="Kellner H."/>
            <person name="Castanera R."/>
            <person name="Alfaro M."/>
            <person name="Ramirez L."/>
            <person name="Pisabarro A.G."/>
            <person name="Kuo A."/>
            <person name="Tritt A."/>
            <person name="Lipzen A."/>
            <person name="He G."/>
            <person name="Yan M."/>
            <person name="Ng V."/>
            <person name="Cullen D."/>
            <person name="Martin F."/>
            <person name="Rosso M.-N."/>
            <person name="Henrissat B."/>
            <person name="Hibbett D."/>
            <person name="Martinez A.T."/>
            <person name="Grigoriev I.V."/>
        </authorList>
    </citation>
    <scope>NUCLEOTIDE SEQUENCE</scope>
    <source>
        <strain evidence="3">CIRM-BRFM 674</strain>
    </source>
</reference>
<protein>
    <recommendedName>
        <fullName evidence="2">HNH nuclease domain-containing protein</fullName>
    </recommendedName>
</protein>
<keyword evidence="4" id="KW-1185">Reference proteome</keyword>
<dbReference type="OrthoDB" id="3269637at2759"/>
<proteinExistence type="predicted"/>
<dbReference type="EMBL" id="MU155137">
    <property type="protein sequence ID" value="KAF9485262.1"/>
    <property type="molecule type" value="Genomic_DNA"/>
</dbReference>
<dbReference type="InterPro" id="IPR003615">
    <property type="entry name" value="HNH_nuc"/>
</dbReference>